<dbReference type="EMBL" id="AOHZ01000044">
    <property type="protein sequence ID" value="ELY56637.1"/>
    <property type="molecule type" value="Genomic_DNA"/>
</dbReference>
<dbReference type="PATRIC" id="fig|1227499.3.peg.1962"/>
<feature type="compositionally biased region" description="Polar residues" evidence="1">
    <location>
        <begin position="407"/>
        <end position="421"/>
    </location>
</feature>
<evidence type="ECO:0000256" key="1">
    <source>
        <dbReference type="SAM" id="MobiDB-lite"/>
    </source>
</evidence>
<evidence type="ECO:0008006" key="4">
    <source>
        <dbReference type="Google" id="ProtNLM"/>
    </source>
</evidence>
<feature type="compositionally biased region" description="Low complexity" evidence="1">
    <location>
        <begin position="469"/>
        <end position="487"/>
    </location>
</feature>
<feature type="region of interest" description="Disordered" evidence="1">
    <location>
        <begin position="280"/>
        <end position="303"/>
    </location>
</feature>
<gene>
    <name evidence="2" type="ORF">C493_09695</name>
</gene>
<feature type="region of interest" description="Disordered" evidence="1">
    <location>
        <begin position="405"/>
        <end position="426"/>
    </location>
</feature>
<evidence type="ECO:0000313" key="3">
    <source>
        <dbReference type="Proteomes" id="UP000011602"/>
    </source>
</evidence>
<dbReference type="Proteomes" id="UP000011602">
    <property type="component" value="Unassembled WGS sequence"/>
</dbReference>
<proteinExistence type="predicted"/>
<dbReference type="InterPro" id="IPR047792">
    <property type="entry name" value="Hvo_1808-like"/>
</dbReference>
<feature type="region of interest" description="Disordered" evidence="1">
    <location>
        <begin position="455"/>
        <end position="487"/>
    </location>
</feature>
<dbReference type="STRING" id="1227499.C493_09695"/>
<dbReference type="AlphaFoldDB" id="L9X4U6"/>
<accession>L9X4U6</accession>
<name>L9X4U6_9EURY</name>
<dbReference type="NCBIfam" id="NF038145">
    <property type="entry name" value="Hvo_1808_fam"/>
    <property type="match status" value="1"/>
</dbReference>
<protein>
    <recommendedName>
        <fullName evidence="4">Lipoprotein</fullName>
    </recommendedName>
</protein>
<organism evidence="2 3">
    <name type="scientific">Natronolimnohabitans innermongolicus JCM 12255</name>
    <dbReference type="NCBI Taxonomy" id="1227499"/>
    <lineage>
        <taxon>Archaea</taxon>
        <taxon>Methanobacteriati</taxon>
        <taxon>Methanobacteriota</taxon>
        <taxon>Stenosarchaea group</taxon>
        <taxon>Halobacteria</taxon>
        <taxon>Halobacteriales</taxon>
        <taxon>Natrialbaceae</taxon>
        <taxon>Natronolimnohabitans</taxon>
    </lineage>
</organism>
<dbReference type="RefSeq" id="WP_007259225.1">
    <property type="nucleotide sequence ID" value="NZ_AOHZ01000044.1"/>
</dbReference>
<sequence>MDRRRLALLALFGLVVLSGCTLPHSPDQFDTDREPGYVAGYAHDDAFAFDDSETLTESQLEDVKYRSMARIEAIRGLKFHHDVELEVITRAEYRSERGEPTPASPFVDELWRGAFVVDGETDVNRAMADLQGANVQGYYVNDQIVVIVEDADEIRLNREVLVHELVHALQDQHFGLERRGETIDERRAELGLLEGEANYVPHRYDERCDREWQCVVDHDPATTISAADDPNLGLLLSTYAPYSEGPAFVADLYERADGWDAVDAAYDEYPASTSQLIHPERYPDDRPIDVGVTDRSSDEWEPITRDGDVRTETIGEATIFASLWSDGVVERPLTEGATDLSPYNYSHPATEGWAGDTMVVYERAAGDGDETETGHVWRLAWESEADAATFADAYRDLLESHGGESVVETQMQAQPQPQNGSEGVYRIPDGDPFAGAYRVVVDGDTVEIVGAPAVDDLEEIRTPESAPTASVGQSSPVASAASAPADG</sequence>
<dbReference type="OrthoDB" id="85977at2157"/>
<keyword evidence="3" id="KW-1185">Reference proteome</keyword>
<dbReference type="eggNOG" id="arCOG02980">
    <property type="taxonomic scope" value="Archaea"/>
</dbReference>
<reference evidence="2 3" key="1">
    <citation type="journal article" date="2014" name="PLoS Genet.">
        <title>Phylogenetically driven sequencing of extremely halophilic archaea reveals strategies for static and dynamic osmo-response.</title>
        <authorList>
            <person name="Becker E.A."/>
            <person name="Seitzer P.M."/>
            <person name="Tritt A."/>
            <person name="Larsen D."/>
            <person name="Krusor M."/>
            <person name="Yao A.I."/>
            <person name="Wu D."/>
            <person name="Madern D."/>
            <person name="Eisen J.A."/>
            <person name="Darling A.E."/>
            <person name="Facciotti M.T."/>
        </authorList>
    </citation>
    <scope>NUCLEOTIDE SEQUENCE [LARGE SCALE GENOMIC DNA]</scope>
    <source>
        <strain evidence="2 3">JCM 12255</strain>
    </source>
</reference>
<comment type="caution">
    <text evidence="2">The sequence shown here is derived from an EMBL/GenBank/DDBJ whole genome shotgun (WGS) entry which is preliminary data.</text>
</comment>
<evidence type="ECO:0000313" key="2">
    <source>
        <dbReference type="EMBL" id="ELY56637.1"/>
    </source>
</evidence>